<dbReference type="WBParaSite" id="Csp11.Scaffold553.g3664.t1">
    <property type="protein sequence ID" value="Csp11.Scaffold553.g3664.t1"/>
    <property type="gene ID" value="Csp11.Scaffold553.g3664"/>
</dbReference>
<proteinExistence type="predicted"/>
<evidence type="ECO:0000313" key="2">
    <source>
        <dbReference type="Proteomes" id="UP000095282"/>
    </source>
</evidence>
<reference evidence="3" key="1">
    <citation type="submission" date="2016-11" db="UniProtKB">
        <authorList>
            <consortium name="WormBaseParasite"/>
        </authorList>
    </citation>
    <scope>IDENTIFICATION</scope>
</reference>
<keyword evidence="2" id="KW-1185">Reference proteome</keyword>
<evidence type="ECO:0000256" key="1">
    <source>
        <dbReference type="SAM" id="Phobius"/>
    </source>
</evidence>
<accession>A0A1I7T981</accession>
<name>A0A1I7T981_9PELO</name>
<keyword evidence="1" id="KW-1133">Transmembrane helix</keyword>
<protein>
    <submittedName>
        <fullName evidence="3">Uncharacterized protein</fullName>
    </submittedName>
</protein>
<dbReference type="Proteomes" id="UP000095282">
    <property type="component" value="Unplaced"/>
</dbReference>
<keyword evidence="1" id="KW-0812">Transmembrane</keyword>
<sequence length="84" mass="10069">MDKNESATKEKKKKKTMKEYFGTTQDRFTARNRIKRLQLFFFPSFLPFSFLLFRFLQPQAVVAKTFHSVTKFNVPSVRSSEKFY</sequence>
<evidence type="ECO:0000313" key="3">
    <source>
        <dbReference type="WBParaSite" id="Csp11.Scaffold553.g3664.t1"/>
    </source>
</evidence>
<feature type="transmembrane region" description="Helical" evidence="1">
    <location>
        <begin position="37"/>
        <end position="56"/>
    </location>
</feature>
<keyword evidence="1" id="KW-0472">Membrane</keyword>
<organism evidence="2 3">
    <name type="scientific">Caenorhabditis tropicalis</name>
    <dbReference type="NCBI Taxonomy" id="1561998"/>
    <lineage>
        <taxon>Eukaryota</taxon>
        <taxon>Metazoa</taxon>
        <taxon>Ecdysozoa</taxon>
        <taxon>Nematoda</taxon>
        <taxon>Chromadorea</taxon>
        <taxon>Rhabditida</taxon>
        <taxon>Rhabditina</taxon>
        <taxon>Rhabditomorpha</taxon>
        <taxon>Rhabditoidea</taxon>
        <taxon>Rhabditidae</taxon>
        <taxon>Peloderinae</taxon>
        <taxon>Caenorhabditis</taxon>
    </lineage>
</organism>
<dbReference type="AlphaFoldDB" id="A0A1I7T981"/>